<name>A0A265UPG5_9FLAO</name>
<sequence length="171" mass="19547">MKKIKILYALLIGLVILASCSSDDDGGNNIITQTFLEKYEGTVWQWTGDDYIEYVRILNNETTPAELWESFSAGDCYDYYLVNINELDLFDDLDELPPTEITVEVTENLEDIFEIRITLTDLDIYSIVTFQIEGDILEIESNVYASGQLVETSIETYEIQNIDVDNLPICD</sequence>
<proteinExistence type="predicted"/>
<dbReference type="EMBL" id="NGJN01000007">
    <property type="protein sequence ID" value="OZV67226.1"/>
    <property type="molecule type" value="Genomic_DNA"/>
</dbReference>
<evidence type="ECO:0008006" key="4">
    <source>
        <dbReference type="Google" id="ProtNLM"/>
    </source>
</evidence>
<protein>
    <recommendedName>
        <fullName evidence="4">Lipocalin-like domain-containing protein</fullName>
    </recommendedName>
</protein>
<evidence type="ECO:0000313" key="3">
    <source>
        <dbReference type="Proteomes" id="UP000216840"/>
    </source>
</evidence>
<organism evidence="2 3">
    <name type="scientific">Winogradskyella aurantia</name>
    <dbReference type="NCBI Taxonomy" id="1915063"/>
    <lineage>
        <taxon>Bacteria</taxon>
        <taxon>Pseudomonadati</taxon>
        <taxon>Bacteroidota</taxon>
        <taxon>Flavobacteriia</taxon>
        <taxon>Flavobacteriales</taxon>
        <taxon>Flavobacteriaceae</taxon>
        <taxon>Winogradskyella</taxon>
    </lineage>
</organism>
<dbReference type="AlphaFoldDB" id="A0A265UPG5"/>
<reference evidence="2 3" key="1">
    <citation type="submission" date="2017-05" db="EMBL/GenBank/DDBJ databases">
        <title>The draft genome sequence of Idiomarina salinarum WNB302.</title>
        <authorList>
            <person name="Sun Y."/>
            <person name="Chen B."/>
            <person name="Du Z."/>
        </authorList>
    </citation>
    <scope>NUCLEOTIDE SEQUENCE [LARGE SCALE GENOMIC DNA]</scope>
    <source>
        <strain evidence="2 3">WNB302</strain>
    </source>
</reference>
<keyword evidence="3" id="KW-1185">Reference proteome</keyword>
<dbReference type="Proteomes" id="UP000216840">
    <property type="component" value="Unassembled WGS sequence"/>
</dbReference>
<keyword evidence="1" id="KW-0732">Signal</keyword>
<feature type="chain" id="PRO_5012062878" description="Lipocalin-like domain-containing protein" evidence="1">
    <location>
        <begin position="25"/>
        <end position="171"/>
    </location>
</feature>
<accession>A0A265UPG5</accession>
<gene>
    <name evidence="2" type="ORF">CA834_12985</name>
</gene>
<dbReference type="OrthoDB" id="660065at2"/>
<dbReference type="PROSITE" id="PS51257">
    <property type="entry name" value="PROKAR_LIPOPROTEIN"/>
    <property type="match status" value="1"/>
</dbReference>
<comment type="caution">
    <text evidence="2">The sequence shown here is derived from an EMBL/GenBank/DDBJ whole genome shotgun (WGS) entry which is preliminary data.</text>
</comment>
<feature type="signal peptide" evidence="1">
    <location>
        <begin position="1"/>
        <end position="24"/>
    </location>
</feature>
<dbReference type="RefSeq" id="WP_094969147.1">
    <property type="nucleotide sequence ID" value="NZ_NGJN01000007.1"/>
</dbReference>
<evidence type="ECO:0000256" key="1">
    <source>
        <dbReference type="SAM" id="SignalP"/>
    </source>
</evidence>
<evidence type="ECO:0000313" key="2">
    <source>
        <dbReference type="EMBL" id="OZV67226.1"/>
    </source>
</evidence>